<dbReference type="InterPro" id="IPR021373">
    <property type="entry name" value="DUF2993"/>
</dbReference>
<protein>
    <recommendedName>
        <fullName evidence="3">DUF2993 family protein</fullName>
    </recommendedName>
</protein>
<sequence>MRKFIVFLILLLLVVVAADRLLLYAAQSEVAKQVDAQYQTASEPEVVIGGFPFLTQAFSGEYSEIQVVTGALTVQDIQLERIDATARGVKAPLGDLLTEPKATASTLDAKVMLPYSELQKRMPEGIVIETENGTPRISGDLAVLGYSVPIEGELKVSVDGDTVTVTPGKLKVDGGQIGAEQAQERLKFSFPLGELPFDLQVKDIEALPNGVQLSGTAKDVPLIGAGPQG</sequence>
<dbReference type="RefSeq" id="WP_106581990.1">
    <property type="nucleotide sequence ID" value="NZ_PYGA01000003.1"/>
</dbReference>
<proteinExistence type="predicted"/>
<comment type="caution">
    <text evidence="1">The sequence shown here is derived from an EMBL/GenBank/DDBJ whole genome shotgun (WGS) entry which is preliminary data.</text>
</comment>
<dbReference type="EMBL" id="PYGA01000003">
    <property type="protein sequence ID" value="PSK99610.1"/>
    <property type="molecule type" value="Genomic_DNA"/>
</dbReference>
<dbReference type="Pfam" id="PF11209">
    <property type="entry name" value="LmeA"/>
    <property type="match status" value="1"/>
</dbReference>
<evidence type="ECO:0000313" key="2">
    <source>
        <dbReference type="Proteomes" id="UP000240542"/>
    </source>
</evidence>
<reference evidence="1 2" key="1">
    <citation type="submission" date="2018-03" db="EMBL/GenBank/DDBJ databases">
        <title>Genomic Encyclopedia of Archaeal and Bacterial Type Strains, Phase II (KMG-II): from individual species to whole genera.</title>
        <authorList>
            <person name="Goeker M."/>
        </authorList>
    </citation>
    <scope>NUCLEOTIDE SEQUENCE [LARGE SCALE GENOMIC DNA]</scope>
    <source>
        <strain evidence="1 2">DSM 45312</strain>
    </source>
</reference>
<dbReference type="AlphaFoldDB" id="A0A2P8DQX3"/>
<gene>
    <name evidence="1" type="ORF">CLV63_103335</name>
</gene>
<organism evidence="1 2">
    <name type="scientific">Murinocardiopsis flavida</name>
    <dbReference type="NCBI Taxonomy" id="645275"/>
    <lineage>
        <taxon>Bacteria</taxon>
        <taxon>Bacillati</taxon>
        <taxon>Actinomycetota</taxon>
        <taxon>Actinomycetes</taxon>
        <taxon>Streptosporangiales</taxon>
        <taxon>Nocardiopsidaceae</taxon>
        <taxon>Murinocardiopsis</taxon>
    </lineage>
</organism>
<keyword evidence="2" id="KW-1185">Reference proteome</keyword>
<dbReference type="Proteomes" id="UP000240542">
    <property type="component" value="Unassembled WGS sequence"/>
</dbReference>
<evidence type="ECO:0000313" key="1">
    <source>
        <dbReference type="EMBL" id="PSK99610.1"/>
    </source>
</evidence>
<dbReference type="OrthoDB" id="3215846at2"/>
<name>A0A2P8DQX3_9ACTN</name>
<evidence type="ECO:0008006" key="3">
    <source>
        <dbReference type="Google" id="ProtNLM"/>
    </source>
</evidence>
<accession>A0A2P8DQX3</accession>